<evidence type="ECO:0000313" key="2">
    <source>
        <dbReference type="EMBL" id="KAF6274878.1"/>
    </source>
</evidence>
<keyword evidence="1" id="KW-0732">Signal</keyword>
<comment type="caution">
    <text evidence="2">The sequence shown here is derived from an EMBL/GenBank/DDBJ whole genome shotgun (WGS) entry which is preliminary data.</text>
</comment>
<accession>A0A7J7RFH5</accession>
<reference evidence="2 3" key="1">
    <citation type="journal article" date="2020" name="Nature">
        <title>Six reference-quality genomes reveal evolution of bat adaptations.</title>
        <authorList>
            <person name="Jebb D."/>
            <person name="Huang Z."/>
            <person name="Pippel M."/>
            <person name="Hughes G.M."/>
            <person name="Lavrichenko K."/>
            <person name="Devanna P."/>
            <person name="Winkler S."/>
            <person name="Jermiin L.S."/>
            <person name="Skirmuntt E.C."/>
            <person name="Katzourakis A."/>
            <person name="Burkitt-Gray L."/>
            <person name="Ray D.A."/>
            <person name="Sullivan K.A.M."/>
            <person name="Roscito J.G."/>
            <person name="Kirilenko B.M."/>
            <person name="Davalos L.M."/>
            <person name="Corthals A.P."/>
            <person name="Power M.L."/>
            <person name="Jones G."/>
            <person name="Ransome R.D."/>
            <person name="Dechmann D.K.N."/>
            <person name="Locatelli A.G."/>
            <person name="Puechmaille S.J."/>
            <person name="Fedrigo O."/>
            <person name="Jarvis E.D."/>
            <person name="Hiller M."/>
            <person name="Vernes S.C."/>
            <person name="Myers E.W."/>
            <person name="Teeling E.C."/>
        </authorList>
    </citation>
    <scope>NUCLEOTIDE SEQUENCE [LARGE SCALE GENOMIC DNA]</scope>
    <source>
        <strain evidence="2">MPipKuh1</strain>
        <tissue evidence="2">Flight muscle</tissue>
    </source>
</reference>
<keyword evidence="3" id="KW-1185">Reference proteome</keyword>
<protein>
    <submittedName>
        <fullName evidence="2">Uncharacterized protein</fullName>
    </submittedName>
</protein>
<dbReference type="Proteomes" id="UP000558488">
    <property type="component" value="Unassembled WGS sequence"/>
</dbReference>
<feature type="chain" id="PRO_5029609244" evidence="1">
    <location>
        <begin position="21"/>
        <end position="131"/>
    </location>
</feature>
<evidence type="ECO:0000313" key="3">
    <source>
        <dbReference type="Proteomes" id="UP000558488"/>
    </source>
</evidence>
<evidence type="ECO:0000256" key="1">
    <source>
        <dbReference type="SAM" id="SignalP"/>
    </source>
</evidence>
<dbReference type="AlphaFoldDB" id="A0A7J7RFH5"/>
<gene>
    <name evidence="2" type="ORF">mPipKuh1_010561</name>
</gene>
<proteinExistence type="predicted"/>
<name>A0A7J7RFH5_PIPKU</name>
<organism evidence="2 3">
    <name type="scientific">Pipistrellus kuhlii</name>
    <name type="common">Kuhl's pipistrelle</name>
    <dbReference type="NCBI Taxonomy" id="59472"/>
    <lineage>
        <taxon>Eukaryota</taxon>
        <taxon>Metazoa</taxon>
        <taxon>Chordata</taxon>
        <taxon>Craniata</taxon>
        <taxon>Vertebrata</taxon>
        <taxon>Euteleostomi</taxon>
        <taxon>Mammalia</taxon>
        <taxon>Eutheria</taxon>
        <taxon>Laurasiatheria</taxon>
        <taxon>Chiroptera</taxon>
        <taxon>Yangochiroptera</taxon>
        <taxon>Vespertilionidae</taxon>
        <taxon>Pipistrellus</taxon>
    </lineage>
</organism>
<sequence length="131" mass="14609">MSAFVYLFCFFFFFFFFCFCTEKKTITKRKGELLSGQDVPEDGRGIDEELRQLRSKKQVIQWKVGRGHGGGQADSCQTYTEMLSVTQTTVSCCLTPDRVAAMTHQRAAGQVGGGSSSLLVGVRLQPLWSPH</sequence>
<dbReference type="EMBL" id="JACAGB010000078">
    <property type="protein sequence ID" value="KAF6274878.1"/>
    <property type="molecule type" value="Genomic_DNA"/>
</dbReference>
<feature type="signal peptide" evidence="1">
    <location>
        <begin position="1"/>
        <end position="20"/>
    </location>
</feature>